<organism evidence="8 9">
    <name type="scientific">Flexivirga aerilata</name>
    <dbReference type="NCBI Taxonomy" id="1656889"/>
    <lineage>
        <taxon>Bacteria</taxon>
        <taxon>Bacillati</taxon>
        <taxon>Actinomycetota</taxon>
        <taxon>Actinomycetes</taxon>
        <taxon>Micrococcales</taxon>
        <taxon>Dermacoccaceae</taxon>
        <taxon>Flexivirga</taxon>
    </lineage>
</organism>
<dbReference type="InterPro" id="IPR032808">
    <property type="entry name" value="DoxX"/>
</dbReference>
<dbReference type="InterPro" id="IPR051907">
    <property type="entry name" value="DoxX-like_oxidoreductase"/>
</dbReference>
<reference evidence="8 9" key="1">
    <citation type="submission" date="2020-05" db="EMBL/GenBank/DDBJ databases">
        <title>Flexivirga sp. ID2601S isolated from air conditioner.</title>
        <authorList>
            <person name="Kim D.H."/>
        </authorList>
    </citation>
    <scope>NUCLEOTIDE SEQUENCE [LARGE SCALE GENOMIC DNA]</scope>
    <source>
        <strain evidence="8 9">ID2601S</strain>
    </source>
</reference>
<dbReference type="PANTHER" id="PTHR33452:SF1">
    <property type="entry name" value="INNER MEMBRANE PROTEIN YPHA-RELATED"/>
    <property type="match status" value="1"/>
</dbReference>
<comment type="caution">
    <text evidence="8">The sequence shown here is derived from an EMBL/GenBank/DDBJ whole genome shotgun (WGS) entry which is preliminary data.</text>
</comment>
<name>A0A849AKB8_9MICO</name>
<evidence type="ECO:0000256" key="1">
    <source>
        <dbReference type="ARBA" id="ARBA00004651"/>
    </source>
</evidence>
<evidence type="ECO:0000256" key="3">
    <source>
        <dbReference type="ARBA" id="ARBA00022475"/>
    </source>
</evidence>
<keyword evidence="3" id="KW-1003">Cell membrane</keyword>
<keyword evidence="6 7" id="KW-0472">Membrane</keyword>
<feature type="transmembrane region" description="Helical" evidence="7">
    <location>
        <begin position="12"/>
        <end position="32"/>
    </location>
</feature>
<comment type="similarity">
    <text evidence="2">Belongs to the DoxX family.</text>
</comment>
<evidence type="ECO:0000256" key="4">
    <source>
        <dbReference type="ARBA" id="ARBA00022692"/>
    </source>
</evidence>
<keyword evidence="9" id="KW-1185">Reference proteome</keyword>
<dbReference type="EMBL" id="JABENB010000003">
    <property type="protein sequence ID" value="NNG40809.1"/>
    <property type="molecule type" value="Genomic_DNA"/>
</dbReference>
<comment type="subcellular location">
    <subcellularLocation>
        <location evidence="1">Cell membrane</location>
        <topology evidence="1">Multi-pass membrane protein</topology>
    </subcellularLocation>
</comment>
<evidence type="ECO:0000256" key="5">
    <source>
        <dbReference type="ARBA" id="ARBA00022989"/>
    </source>
</evidence>
<dbReference type="Proteomes" id="UP000557772">
    <property type="component" value="Unassembled WGS sequence"/>
</dbReference>
<evidence type="ECO:0000256" key="7">
    <source>
        <dbReference type="SAM" id="Phobius"/>
    </source>
</evidence>
<feature type="transmembrane region" description="Helical" evidence="7">
    <location>
        <begin position="103"/>
        <end position="124"/>
    </location>
</feature>
<evidence type="ECO:0000256" key="2">
    <source>
        <dbReference type="ARBA" id="ARBA00006679"/>
    </source>
</evidence>
<keyword evidence="4 7" id="KW-0812">Transmembrane</keyword>
<dbReference type="PANTHER" id="PTHR33452">
    <property type="entry name" value="OXIDOREDUCTASE CATD-RELATED"/>
    <property type="match status" value="1"/>
</dbReference>
<gene>
    <name evidence="8" type="ORF">HJ588_16230</name>
</gene>
<dbReference type="Pfam" id="PF07681">
    <property type="entry name" value="DoxX"/>
    <property type="match status" value="1"/>
</dbReference>
<dbReference type="AlphaFoldDB" id="A0A849AKB8"/>
<dbReference type="GO" id="GO:0005886">
    <property type="term" value="C:plasma membrane"/>
    <property type="evidence" value="ECO:0007669"/>
    <property type="project" value="UniProtKB-SubCell"/>
</dbReference>
<protein>
    <submittedName>
        <fullName evidence="8">DoxX family protein</fullName>
    </submittedName>
</protein>
<evidence type="ECO:0000313" key="8">
    <source>
        <dbReference type="EMBL" id="NNG40809.1"/>
    </source>
</evidence>
<dbReference type="RefSeq" id="WP_171157591.1">
    <property type="nucleotide sequence ID" value="NZ_JABENB010000003.1"/>
</dbReference>
<evidence type="ECO:0000256" key="6">
    <source>
        <dbReference type="ARBA" id="ARBA00023136"/>
    </source>
</evidence>
<keyword evidence="5 7" id="KW-1133">Transmembrane helix</keyword>
<sequence length="156" mass="16045">MRLLSSYPRPVRDVALLVGRVLLGVIFVAHGWQKLNTNGMDATAKGFADMGIPAPTASAWFAALVELGGGALLILGAFTAVAGTLLAVNMAGAAWFAHVDNGLFLPSGWEFVAALGAGALAFAARGAGRLSVDQLLGGSASRTDRQPRRSRAAAEL</sequence>
<accession>A0A849AKB8</accession>
<proteinExistence type="inferred from homology"/>
<evidence type="ECO:0000313" key="9">
    <source>
        <dbReference type="Proteomes" id="UP000557772"/>
    </source>
</evidence>